<sequence>MEAVARATGGAVTAGDFFPSGELARTYGLAETQAPLAAEARALGLDPDAIAAKAIQDAIRAEKARRWQEENRAALDAQNAWIEKHGLPLAKHRMF</sequence>
<dbReference type="InterPro" id="IPR009956">
    <property type="entry name" value="Post-segregation_anti-tox_CcdA"/>
</dbReference>
<gene>
    <name evidence="2" type="ORF">DFH01_03070</name>
</gene>
<proteinExistence type="predicted"/>
<reference evidence="3" key="1">
    <citation type="submission" date="2018-05" db="EMBL/GenBank/DDBJ databases">
        <authorList>
            <person name="Du Z."/>
            <person name="Wang X."/>
        </authorList>
    </citation>
    <scope>NUCLEOTIDE SEQUENCE [LARGE SCALE GENOMIC DNA]</scope>
    <source>
        <strain evidence="3">CQN31</strain>
    </source>
</reference>
<dbReference type="EMBL" id="QGNA01000001">
    <property type="protein sequence ID" value="PWS39279.1"/>
    <property type="molecule type" value="Genomic_DNA"/>
</dbReference>
<evidence type="ECO:0000256" key="1">
    <source>
        <dbReference type="ARBA" id="ARBA00022649"/>
    </source>
</evidence>
<name>A0A317FMU1_9PROT</name>
<keyword evidence="1" id="KW-1277">Toxin-antitoxin system</keyword>
<evidence type="ECO:0000313" key="3">
    <source>
        <dbReference type="Proteomes" id="UP000245765"/>
    </source>
</evidence>
<comment type="caution">
    <text evidence="2">The sequence shown here is derived from an EMBL/GenBank/DDBJ whole genome shotgun (WGS) entry which is preliminary data.</text>
</comment>
<dbReference type="Proteomes" id="UP000245765">
    <property type="component" value="Unassembled WGS sequence"/>
</dbReference>
<accession>A0A317FMU1</accession>
<dbReference type="Pfam" id="PF07362">
    <property type="entry name" value="CcdA"/>
    <property type="match status" value="1"/>
</dbReference>
<organism evidence="2 3">
    <name type="scientific">Falsiroseomonas bella</name>
    <dbReference type="NCBI Taxonomy" id="2184016"/>
    <lineage>
        <taxon>Bacteria</taxon>
        <taxon>Pseudomonadati</taxon>
        <taxon>Pseudomonadota</taxon>
        <taxon>Alphaproteobacteria</taxon>
        <taxon>Acetobacterales</taxon>
        <taxon>Roseomonadaceae</taxon>
        <taxon>Falsiroseomonas</taxon>
    </lineage>
</organism>
<dbReference type="AlphaFoldDB" id="A0A317FMU1"/>
<dbReference type="OrthoDB" id="7191115at2"/>
<evidence type="ECO:0000313" key="2">
    <source>
        <dbReference type="EMBL" id="PWS39279.1"/>
    </source>
</evidence>
<keyword evidence="3" id="KW-1185">Reference proteome</keyword>
<protein>
    <submittedName>
        <fullName evidence="2">Post-segregation antitoxin CcdA</fullName>
    </submittedName>
</protein>